<accession>A0A2U3AJZ5</accession>
<dbReference type="HAMAP" id="MF_01448">
    <property type="entry name" value="UPF0473"/>
    <property type="match status" value="1"/>
</dbReference>
<comment type="caution">
    <text evidence="3">The sequence shown here is derived from an EMBL/GenBank/DDBJ whole genome shotgun (WGS) entry which is preliminary data.</text>
</comment>
<dbReference type="PANTHER" id="PTHR40066:SF1">
    <property type="entry name" value="UPF0473 PROTEIN CBO2561_CLC_2432"/>
    <property type="match status" value="1"/>
</dbReference>
<protein>
    <recommendedName>
        <fullName evidence="2">UPF0473 protein DEX24_11195</fullName>
    </recommendedName>
</protein>
<name>A0A2U3AJZ5_9BACL</name>
<evidence type="ECO:0000313" key="4">
    <source>
        <dbReference type="Proteomes" id="UP000245938"/>
    </source>
</evidence>
<sequence>MSQNYNGNFFTELDDEGNEIIYTILTRIEPDESEKTYLVFYEEPTSEDAEETQIEAAEVVANEDGDGEQLFEIETEKEWELIEEVVNTIMSIN</sequence>
<dbReference type="InterPro" id="IPR009711">
    <property type="entry name" value="UPF0473"/>
</dbReference>
<keyword evidence="4" id="KW-1185">Reference proteome</keyword>
<organism evidence="3 4">
    <name type="scientific">Kurthia sibirica</name>
    <dbReference type="NCBI Taxonomy" id="202750"/>
    <lineage>
        <taxon>Bacteria</taxon>
        <taxon>Bacillati</taxon>
        <taxon>Bacillota</taxon>
        <taxon>Bacilli</taxon>
        <taxon>Bacillales</taxon>
        <taxon>Caryophanaceae</taxon>
        <taxon>Kurthia</taxon>
    </lineage>
</organism>
<comment type="similarity">
    <text evidence="1 2">Belongs to the UPF0473 family.</text>
</comment>
<dbReference type="EMBL" id="QFVR01000015">
    <property type="protein sequence ID" value="PWI24821.1"/>
    <property type="molecule type" value="Genomic_DNA"/>
</dbReference>
<dbReference type="AlphaFoldDB" id="A0A2U3AJZ5"/>
<dbReference type="OrthoDB" id="2455626at2"/>
<evidence type="ECO:0000313" key="3">
    <source>
        <dbReference type="EMBL" id="PWI24821.1"/>
    </source>
</evidence>
<gene>
    <name evidence="3" type="ORF">DEX24_11195</name>
</gene>
<dbReference type="RefSeq" id="WP_109306518.1">
    <property type="nucleotide sequence ID" value="NZ_BJUF01000007.1"/>
</dbReference>
<reference evidence="3 4" key="1">
    <citation type="submission" date="2018-05" db="EMBL/GenBank/DDBJ databases">
        <title>Kurthia sibirica genome sequence.</title>
        <authorList>
            <person name="Maclea K.S."/>
            <person name="Goen A.E."/>
        </authorList>
    </citation>
    <scope>NUCLEOTIDE SEQUENCE [LARGE SCALE GENOMIC DNA]</scope>
    <source>
        <strain evidence="3 4">ATCC 49154</strain>
    </source>
</reference>
<proteinExistence type="inferred from homology"/>
<evidence type="ECO:0000256" key="2">
    <source>
        <dbReference type="HAMAP-Rule" id="MF_01448"/>
    </source>
</evidence>
<dbReference type="Proteomes" id="UP000245938">
    <property type="component" value="Unassembled WGS sequence"/>
</dbReference>
<dbReference type="PANTHER" id="PTHR40066">
    <property type="entry name" value="UPF0473 PROTEIN CBO2561/CLC_2432"/>
    <property type="match status" value="1"/>
</dbReference>
<evidence type="ECO:0000256" key="1">
    <source>
        <dbReference type="ARBA" id="ARBA00008439"/>
    </source>
</evidence>
<dbReference type="Pfam" id="PF06949">
    <property type="entry name" value="DUF1292"/>
    <property type="match status" value="1"/>
</dbReference>